<dbReference type="Proteomes" id="UP000198217">
    <property type="component" value="Chromosome I"/>
</dbReference>
<evidence type="ECO:0000313" key="3">
    <source>
        <dbReference type="Proteomes" id="UP000198217"/>
    </source>
</evidence>
<gene>
    <name evidence="2" type="ORF">GA0070609_6313</name>
</gene>
<sequence length="127" mass="13732">MFRTPQVILFSEDVPRAAAFYSRLGFTETFRVPAEGEPIHVDLVLDGYKVGIASVASTRDDHGLDPVPEGQRAAVILWTDDAAAAYAELTAGGAPALAAPHTWLDRLLIAWTADPDGNPIQLVQHLR</sequence>
<proteinExistence type="predicted"/>
<reference evidence="2 3" key="1">
    <citation type="submission" date="2016-06" db="EMBL/GenBank/DDBJ databases">
        <authorList>
            <person name="Kjaerup R.B."/>
            <person name="Dalgaard T.S."/>
            <person name="Juul-Madsen H.R."/>
        </authorList>
    </citation>
    <scope>NUCLEOTIDE SEQUENCE [LARGE SCALE GENOMIC DNA]</scope>
    <source>
        <strain evidence="2 3">DSM 43904</strain>
    </source>
</reference>
<evidence type="ECO:0000259" key="1">
    <source>
        <dbReference type="PROSITE" id="PS51819"/>
    </source>
</evidence>
<dbReference type="InterPro" id="IPR029068">
    <property type="entry name" value="Glyas_Bleomycin-R_OHBP_Dase"/>
</dbReference>
<keyword evidence="3" id="KW-1185">Reference proteome</keyword>
<organism evidence="2 3">
    <name type="scientific">Micromonospora echinaurantiaca</name>
    <dbReference type="NCBI Taxonomy" id="47857"/>
    <lineage>
        <taxon>Bacteria</taxon>
        <taxon>Bacillati</taxon>
        <taxon>Actinomycetota</taxon>
        <taxon>Actinomycetes</taxon>
        <taxon>Micromonosporales</taxon>
        <taxon>Micromonosporaceae</taxon>
        <taxon>Micromonospora</taxon>
    </lineage>
</organism>
<dbReference type="PROSITE" id="PS51819">
    <property type="entry name" value="VOC"/>
    <property type="match status" value="1"/>
</dbReference>
<dbReference type="RefSeq" id="WP_088997081.1">
    <property type="nucleotide sequence ID" value="NZ_LT607750.1"/>
</dbReference>
<dbReference type="Gene3D" id="3.10.180.10">
    <property type="entry name" value="2,3-Dihydroxybiphenyl 1,2-Dioxygenase, domain 1"/>
    <property type="match status" value="1"/>
</dbReference>
<accession>A0A1C5KBW9</accession>
<feature type="domain" description="VOC" evidence="1">
    <location>
        <begin position="3"/>
        <end position="125"/>
    </location>
</feature>
<evidence type="ECO:0000313" key="2">
    <source>
        <dbReference type="EMBL" id="SCG80220.1"/>
    </source>
</evidence>
<dbReference type="InterPro" id="IPR037523">
    <property type="entry name" value="VOC_core"/>
</dbReference>
<dbReference type="InterPro" id="IPR004360">
    <property type="entry name" value="Glyas_Fos-R_dOase_dom"/>
</dbReference>
<dbReference type="SUPFAM" id="SSF54593">
    <property type="entry name" value="Glyoxalase/Bleomycin resistance protein/Dihydroxybiphenyl dioxygenase"/>
    <property type="match status" value="1"/>
</dbReference>
<dbReference type="AlphaFoldDB" id="A0A1C5KBW9"/>
<protein>
    <submittedName>
        <fullName evidence="2">Glyoxalase-like domain-containing protein</fullName>
    </submittedName>
</protein>
<dbReference type="EMBL" id="LT607750">
    <property type="protein sequence ID" value="SCG80220.1"/>
    <property type="molecule type" value="Genomic_DNA"/>
</dbReference>
<dbReference type="Pfam" id="PF00903">
    <property type="entry name" value="Glyoxalase"/>
    <property type="match status" value="1"/>
</dbReference>
<name>A0A1C5KBW9_9ACTN</name>